<comment type="caution">
    <text evidence="1">The sequence shown here is derived from an EMBL/GenBank/DDBJ whole genome shotgun (WGS) entry which is preliminary data.</text>
</comment>
<dbReference type="Proteomes" id="UP000249619">
    <property type="component" value="Unassembled WGS sequence"/>
</dbReference>
<dbReference type="EMBL" id="QGDH01000083">
    <property type="protein sequence ID" value="RAR08699.1"/>
    <property type="molecule type" value="Genomic_DNA"/>
</dbReference>
<reference evidence="2" key="1">
    <citation type="submission" date="2018-05" db="EMBL/GenBank/DDBJ databases">
        <title>Draft genome sequence of Stemphylium lycopersici strain CIDEFI 213.</title>
        <authorList>
            <person name="Medina R."/>
            <person name="Franco M.E.E."/>
            <person name="Lucentini C.G."/>
            <person name="Saparrat M.C.N."/>
            <person name="Balatti P.A."/>
        </authorList>
    </citation>
    <scope>NUCLEOTIDE SEQUENCE [LARGE SCALE GENOMIC DNA]</scope>
    <source>
        <strain evidence="2">CIDEFI 213</strain>
    </source>
</reference>
<gene>
    <name evidence="1" type="ORF">DDE83_005822</name>
</gene>
<organism evidence="1 2">
    <name type="scientific">Stemphylium lycopersici</name>
    <name type="common">Tomato gray leaf spot disease fungus</name>
    <name type="synonym">Thyrospora lycopersici</name>
    <dbReference type="NCBI Taxonomy" id="183478"/>
    <lineage>
        <taxon>Eukaryota</taxon>
        <taxon>Fungi</taxon>
        <taxon>Dikarya</taxon>
        <taxon>Ascomycota</taxon>
        <taxon>Pezizomycotina</taxon>
        <taxon>Dothideomycetes</taxon>
        <taxon>Pleosporomycetidae</taxon>
        <taxon>Pleosporales</taxon>
        <taxon>Pleosporineae</taxon>
        <taxon>Pleosporaceae</taxon>
        <taxon>Stemphylium</taxon>
    </lineage>
</organism>
<sequence length="155" mass="18480">MAPVYLVIISRTTAFNRPDYKVVECIPSGQPLTHTEDPTNYFYHTTRIYNSQTRQWFRLKLQIAKQDHVISLEVANRHETQKLAETAMVRRLDLDYAERLRNRQSFELAWRFQQGEEIPEQWRDEGRKVSAELLASDHGTVWYDVYEFKVSWNAQ</sequence>
<protein>
    <submittedName>
        <fullName evidence="1">Uncharacterized protein</fullName>
    </submittedName>
</protein>
<evidence type="ECO:0000313" key="2">
    <source>
        <dbReference type="Proteomes" id="UP000249619"/>
    </source>
</evidence>
<proteinExistence type="predicted"/>
<name>A0A364N0Q8_STELY</name>
<dbReference type="AlphaFoldDB" id="A0A364N0Q8"/>
<evidence type="ECO:0000313" key="1">
    <source>
        <dbReference type="EMBL" id="RAR08699.1"/>
    </source>
</evidence>
<keyword evidence="2" id="KW-1185">Reference proteome</keyword>
<accession>A0A364N0Q8</accession>